<name>A0ABN9MH87_9NEOB</name>
<reference evidence="1" key="1">
    <citation type="submission" date="2023-07" db="EMBL/GenBank/DDBJ databases">
        <authorList>
            <person name="Stuckert A."/>
        </authorList>
    </citation>
    <scope>NUCLEOTIDE SEQUENCE</scope>
</reference>
<sequence>MCNWKNSSRYPQCQSHLINMEMGIEQWFWKIIPAQVRSKRGVLEEKVGSLINTMDIHTLKSDLENIGYIGGKGVENQKSLNQVLENIVWNAVAVLGSCVSHLQDTTLALIESEQESPVAKHWLGCEQNICVGTSLIPVSGREETLVPITVLGIPVSHTQLLFYQLCRDHTQRDTAESRRFKQSSGTGTLERSMQPHSNTWSCRAYSTQILHLTVMCLPGQDKVIYHSCFHNHASCHAKVENVHTIHVLVTSVSANKICFQVMSEKEVVSAFFSSCLHAENLTIGLYCTIEGNVKTLSKKEGSINITSLHCPRSVLSQNPNLMRLWCPVPNAIAPYTEEGAHDIEEEMIDDPVVDPDWQPLGKRLPLPVAQKRRRMIRSSHLHRKSCHLAGPYQAINGLNTHIARLISLEMMPYRLVESEAFKALMAYAVPRYELPSQHFFARKPSQPSTSMSKTALSMH</sequence>
<dbReference type="EMBL" id="CAUEEQ010068888">
    <property type="protein sequence ID" value="CAJ0965660.1"/>
    <property type="molecule type" value="Genomic_DNA"/>
</dbReference>
<dbReference type="Proteomes" id="UP001176940">
    <property type="component" value="Unassembled WGS sequence"/>
</dbReference>
<evidence type="ECO:0000313" key="1">
    <source>
        <dbReference type="EMBL" id="CAJ0965660.1"/>
    </source>
</evidence>
<comment type="caution">
    <text evidence="1">The sequence shown here is derived from an EMBL/GenBank/DDBJ whole genome shotgun (WGS) entry which is preliminary data.</text>
</comment>
<accession>A0ABN9MH87</accession>
<gene>
    <name evidence="1" type="ORF">RIMI_LOCUS20507048</name>
</gene>
<organism evidence="1 2">
    <name type="scientific">Ranitomeya imitator</name>
    <name type="common">mimic poison frog</name>
    <dbReference type="NCBI Taxonomy" id="111125"/>
    <lineage>
        <taxon>Eukaryota</taxon>
        <taxon>Metazoa</taxon>
        <taxon>Chordata</taxon>
        <taxon>Craniata</taxon>
        <taxon>Vertebrata</taxon>
        <taxon>Euteleostomi</taxon>
        <taxon>Amphibia</taxon>
        <taxon>Batrachia</taxon>
        <taxon>Anura</taxon>
        <taxon>Neobatrachia</taxon>
        <taxon>Hyloidea</taxon>
        <taxon>Dendrobatidae</taxon>
        <taxon>Dendrobatinae</taxon>
        <taxon>Ranitomeya</taxon>
    </lineage>
</organism>
<proteinExistence type="predicted"/>
<keyword evidence="2" id="KW-1185">Reference proteome</keyword>
<protein>
    <submittedName>
        <fullName evidence="1">Uncharacterized protein</fullName>
    </submittedName>
</protein>
<evidence type="ECO:0000313" key="2">
    <source>
        <dbReference type="Proteomes" id="UP001176940"/>
    </source>
</evidence>